<reference evidence="2 3" key="1">
    <citation type="submission" date="2021-04" db="EMBL/GenBank/DDBJ databases">
        <authorList>
            <person name="Rodrigo-Torres L."/>
            <person name="Arahal R. D."/>
            <person name="Lucena T."/>
        </authorList>
    </citation>
    <scope>NUCLEOTIDE SEQUENCE [LARGE SCALE GENOMIC DNA]</scope>
    <source>
        <strain evidence="2 3">CECT 30171</strain>
    </source>
</reference>
<accession>A0ABM8UGR4</accession>
<feature type="domain" description="D-alanyl-D-alanine carboxypeptidase-like core" evidence="1">
    <location>
        <begin position="140"/>
        <end position="265"/>
    </location>
</feature>
<dbReference type="InterPro" id="IPR058193">
    <property type="entry name" value="VanY/YodJ_core_dom"/>
</dbReference>
<dbReference type="InterPro" id="IPR052179">
    <property type="entry name" value="DD-CPase-like"/>
</dbReference>
<sequence>MRGQPDILVNTAEIELWPHGLLRARSNHDARALARARHVLRRKRDGRYLAADLPEGLLPLVPRLAREPGIDAALDALEWHPGHRRPGIERVGELPLDRLHERLEALGLDDSYGERTGLALVAEPEWLALAGFDRFRRPLWLHTDAARAWRHLQAAAGRDGVVLEAISGYRSHDYQLGIFERKRARGLGIADILAVNAAPGYSEHHSGFALDVGTPGEPPAEETFESTPAFAWLTNNASGYGFTMSYPRDNPHGIVYEPWHWHWAPVDAMAD</sequence>
<dbReference type="InterPro" id="IPR003709">
    <property type="entry name" value="VanY-like_core_dom"/>
</dbReference>
<keyword evidence="3" id="KW-1185">Reference proteome</keyword>
<evidence type="ECO:0000313" key="3">
    <source>
        <dbReference type="Proteomes" id="UP000680116"/>
    </source>
</evidence>
<name>A0ABM8UGR4_9GAMM</name>
<dbReference type="PANTHER" id="PTHR34385">
    <property type="entry name" value="D-ALANYL-D-ALANINE CARBOXYPEPTIDASE"/>
    <property type="match status" value="1"/>
</dbReference>
<dbReference type="PANTHER" id="PTHR34385:SF1">
    <property type="entry name" value="PEPTIDOGLYCAN L-ALANYL-D-GLUTAMATE ENDOPEPTIDASE CWLK"/>
    <property type="match status" value="1"/>
</dbReference>
<dbReference type="SUPFAM" id="SSF55166">
    <property type="entry name" value="Hedgehog/DD-peptidase"/>
    <property type="match status" value="1"/>
</dbReference>
<dbReference type="EMBL" id="OU015430">
    <property type="protein sequence ID" value="CAG4975236.1"/>
    <property type="molecule type" value="Genomic_DNA"/>
</dbReference>
<dbReference type="Pfam" id="PF02557">
    <property type="entry name" value="VanY"/>
    <property type="match status" value="1"/>
</dbReference>
<organism evidence="2 3">
    <name type="scientific">Novilysobacter luteus</name>
    <dbReference type="NCBI Taxonomy" id="2822368"/>
    <lineage>
        <taxon>Bacteria</taxon>
        <taxon>Pseudomonadati</taxon>
        <taxon>Pseudomonadota</taxon>
        <taxon>Gammaproteobacteria</taxon>
        <taxon>Lysobacterales</taxon>
        <taxon>Lysobacteraceae</taxon>
        <taxon>Novilysobacter</taxon>
    </lineage>
</organism>
<dbReference type="InterPro" id="IPR009045">
    <property type="entry name" value="Zn_M74/Hedgehog-like"/>
</dbReference>
<evidence type="ECO:0000259" key="1">
    <source>
        <dbReference type="Pfam" id="PF02557"/>
    </source>
</evidence>
<dbReference type="Gene3D" id="3.30.1380.10">
    <property type="match status" value="1"/>
</dbReference>
<dbReference type="RefSeq" id="WP_215218423.1">
    <property type="nucleotide sequence ID" value="NZ_OU015430.1"/>
</dbReference>
<dbReference type="CDD" id="cd14852">
    <property type="entry name" value="LD-carboxypeptidase"/>
    <property type="match status" value="1"/>
</dbReference>
<proteinExistence type="predicted"/>
<evidence type="ECO:0000313" key="2">
    <source>
        <dbReference type="EMBL" id="CAG4975236.1"/>
    </source>
</evidence>
<dbReference type="Proteomes" id="UP000680116">
    <property type="component" value="Chromosome"/>
</dbReference>
<protein>
    <recommendedName>
        <fullName evidence="1">D-alanyl-D-alanine carboxypeptidase-like core domain-containing protein</fullName>
    </recommendedName>
</protein>
<gene>
    <name evidence="2" type="ORF">LYB30171_01868</name>
</gene>